<dbReference type="SMART" id="SM00553">
    <property type="entry name" value="SEP"/>
    <property type="match status" value="1"/>
</dbReference>
<accession>A0A0H5R7Z2</accession>
<reference evidence="3" key="1">
    <citation type="submission" date="2015-04" db="EMBL/GenBank/DDBJ databases">
        <title>The genome sequence of the plant pathogenic Rhizarian Plasmodiophora brassicae reveals insights in its biotrophic life cycle and the origin of chitin synthesis.</title>
        <authorList>
            <person name="Schwelm A."/>
            <person name="Fogelqvist J."/>
            <person name="Knaust A."/>
            <person name="Julke S."/>
            <person name="Lilja T."/>
            <person name="Dhandapani V."/>
            <person name="Bonilla-Rosso G."/>
            <person name="Karlsson M."/>
            <person name="Shevchenko A."/>
            <person name="Choi S.R."/>
            <person name="Kim H.G."/>
            <person name="Park J.Y."/>
            <person name="Lim Y.P."/>
            <person name="Ludwig-Muller J."/>
            <person name="Dixelius C."/>
        </authorList>
    </citation>
    <scope>NUCLEOTIDE SEQUENCE</scope>
    <source>
        <tissue evidence="3">Potato root galls</tissue>
    </source>
</reference>
<dbReference type="AlphaFoldDB" id="A0A0H5R7Z2"/>
<dbReference type="GO" id="GO:0031468">
    <property type="term" value="P:nuclear membrane reassembly"/>
    <property type="evidence" value="ECO:0007669"/>
    <property type="project" value="TreeGrafter"/>
</dbReference>
<dbReference type="GO" id="GO:0061025">
    <property type="term" value="P:membrane fusion"/>
    <property type="evidence" value="ECO:0007669"/>
    <property type="project" value="TreeGrafter"/>
</dbReference>
<feature type="region of interest" description="Disordered" evidence="1">
    <location>
        <begin position="1"/>
        <end position="37"/>
    </location>
</feature>
<dbReference type="GO" id="GO:0005829">
    <property type="term" value="C:cytosol"/>
    <property type="evidence" value="ECO:0007669"/>
    <property type="project" value="TreeGrafter"/>
</dbReference>
<dbReference type="GO" id="GO:0005634">
    <property type="term" value="C:nucleus"/>
    <property type="evidence" value="ECO:0007669"/>
    <property type="project" value="TreeGrafter"/>
</dbReference>
<evidence type="ECO:0000256" key="1">
    <source>
        <dbReference type="SAM" id="MobiDB-lite"/>
    </source>
</evidence>
<dbReference type="GO" id="GO:0000045">
    <property type="term" value="P:autophagosome assembly"/>
    <property type="evidence" value="ECO:0007669"/>
    <property type="project" value="TreeGrafter"/>
</dbReference>
<feature type="domain" description="SEP" evidence="2">
    <location>
        <begin position="64"/>
        <end position="139"/>
    </location>
</feature>
<organism evidence="3">
    <name type="scientific">Spongospora subterranea</name>
    <dbReference type="NCBI Taxonomy" id="70186"/>
    <lineage>
        <taxon>Eukaryota</taxon>
        <taxon>Sar</taxon>
        <taxon>Rhizaria</taxon>
        <taxon>Endomyxa</taxon>
        <taxon>Phytomyxea</taxon>
        <taxon>Plasmodiophorida</taxon>
        <taxon>Plasmodiophoridae</taxon>
        <taxon>Spongospora</taxon>
    </lineage>
</organism>
<dbReference type="PANTHER" id="PTHR23333:SF20">
    <property type="entry name" value="NSFL1 COFACTOR P47"/>
    <property type="match status" value="1"/>
</dbReference>
<dbReference type="Pfam" id="PF08059">
    <property type="entry name" value="SEP"/>
    <property type="match status" value="1"/>
</dbReference>
<dbReference type="GO" id="GO:0007030">
    <property type="term" value="P:Golgi organization"/>
    <property type="evidence" value="ECO:0007669"/>
    <property type="project" value="TreeGrafter"/>
</dbReference>
<dbReference type="SUPFAM" id="SSF102848">
    <property type="entry name" value="NSFL1 (p97 ATPase) cofactor p47, SEP domain"/>
    <property type="match status" value="1"/>
</dbReference>
<dbReference type="EMBL" id="HACM01009400">
    <property type="protein sequence ID" value="CRZ09842.1"/>
    <property type="molecule type" value="Transcribed_RNA"/>
</dbReference>
<dbReference type="Gene3D" id="3.10.20.90">
    <property type="entry name" value="Phosphatidylinositol 3-kinase Catalytic Subunit, Chain A, domain 1"/>
    <property type="match status" value="1"/>
</dbReference>
<dbReference type="InterPro" id="IPR012989">
    <property type="entry name" value="SEP_domain"/>
</dbReference>
<dbReference type="PANTHER" id="PTHR23333">
    <property type="entry name" value="UBX DOMAIN CONTAINING PROTEIN"/>
    <property type="match status" value="1"/>
</dbReference>
<evidence type="ECO:0000313" key="3">
    <source>
        <dbReference type="EMBL" id="CRZ09842.1"/>
    </source>
</evidence>
<proteinExistence type="predicted"/>
<dbReference type="InterPro" id="IPR036241">
    <property type="entry name" value="NSFL1C_SEP_dom_sf"/>
</dbReference>
<dbReference type="SUPFAM" id="SSF54236">
    <property type="entry name" value="Ubiquitin-like"/>
    <property type="match status" value="1"/>
</dbReference>
<protein>
    <recommendedName>
        <fullName evidence="2">SEP domain-containing protein</fullName>
    </recommendedName>
</protein>
<dbReference type="GO" id="GO:0043161">
    <property type="term" value="P:proteasome-mediated ubiquitin-dependent protein catabolic process"/>
    <property type="evidence" value="ECO:0007669"/>
    <property type="project" value="TreeGrafter"/>
</dbReference>
<sequence length="256" mass="27191">MSRKVGTLADLSKKPAADDRKMEEFQQGGSQSGTAVFRPVRDLPDAIIDAGARQAQNGMGPVAEAVLRITVYRNGFLISDPAGTTPDRFRDIQDPGNQEFMRSLVAGEVPTELEQQLQGRKSKQDIGVQLIDKRGETYDPPFEAFSGAGNALRANSTPDAVHGDFANAAPTEIVVDPTAPTSAVLVVTAAGSRLRIQVNPEFHTVLDIYQHVLASTGSTAPFTMLSGVPPRPLVQPSATIRAAGLEGASIRCKPAC</sequence>
<dbReference type="InterPro" id="IPR029071">
    <property type="entry name" value="Ubiquitin-like_domsf"/>
</dbReference>
<dbReference type="Gene3D" id="3.30.420.210">
    <property type="entry name" value="SEP domain"/>
    <property type="match status" value="1"/>
</dbReference>
<dbReference type="PROSITE" id="PS51399">
    <property type="entry name" value="SEP"/>
    <property type="match status" value="1"/>
</dbReference>
<feature type="compositionally biased region" description="Basic and acidic residues" evidence="1">
    <location>
        <begin position="11"/>
        <end position="24"/>
    </location>
</feature>
<evidence type="ECO:0000259" key="2">
    <source>
        <dbReference type="PROSITE" id="PS51399"/>
    </source>
</evidence>
<dbReference type="GO" id="GO:0043130">
    <property type="term" value="F:ubiquitin binding"/>
    <property type="evidence" value="ECO:0007669"/>
    <property type="project" value="TreeGrafter"/>
</dbReference>
<name>A0A0H5R7Z2_9EUKA</name>